<name>A0A1G4B9D9_9PEZI</name>
<gene>
    <name evidence="1" type="ORF">CORC01_06808</name>
</gene>
<comment type="caution">
    <text evidence="1">The sequence shown here is derived from an EMBL/GenBank/DDBJ whole genome shotgun (WGS) entry which is preliminary data.</text>
</comment>
<accession>A0A1G4B9D9</accession>
<dbReference type="AlphaFoldDB" id="A0A1G4B9D9"/>
<keyword evidence="2" id="KW-1185">Reference proteome</keyword>
<proteinExistence type="predicted"/>
<protein>
    <submittedName>
        <fullName evidence="1">Uncharacterized protein</fullName>
    </submittedName>
</protein>
<evidence type="ECO:0000313" key="2">
    <source>
        <dbReference type="Proteomes" id="UP000176998"/>
    </source>
</evidence>
<dbReference type="EMBL" id="MJBS01000052">
    <property type="protein sequence ID" value="OHE97945.1"/>
    <property type="molecule type" value="Genomic_DNA"/>
</dbReference>
<dbReference type="GeneID" id="34559957"/>
<dbReference type="RefSeq" id="XP_022475097.1">
    <property type="nucleotide sequence ID" value="XM_022618447.1"/>
</dbReference>
<organism evidence="1 2">
    <name type="scientific">Colletotrichum orchidophilum</name>
    <dbReference type="NCBI Taxonomy" id="1209926"/>
    <lineage>
        <taxon>Eukaryota</taxon>
        <taxon>Fungi</taxon>
        <taxon>Dikarya</taxon>
        <taxon>Ascomycota</taxon>
        <taxon>Pezizomycotina</taxon>
        <taxon>Sordariomycetes</taxon>
        <taxon>Hypocreomycetidae</taxon>
        <taxon>Glomerellales</taxon>
        <taxon>Glomerellaceae</taxon>
        <taxon>Colletotrichum</taxon>
    </lineage>
</organism>
<dbReference type="Proteomes" id="UP000176998">
    <property type="component" value="Unassembled WGS sequence"/>
</dbReference>
<reference evidence="1 2" key="1">
    <citation type="submission" date="2016-09" db="EMBL/GenBank/DDBJ databases">
        <authorList>
            <person name="Capua I."/>
            <person name="De Benedictis P."/>
            <person name="Joannis T."/>
            <person name="Lombin L.H."/>
            <person name="Cattoli G."/>
        </authorList>
    </citation>
    <scope>NUCLEOTIDE SEQUENCE [LARGE SCALE GENOMIC DNA]</scope>
    <source>
        <strain evidence="1 2">IMI 309357</strain>
    </source>
</reference>
<sequence>MLATKAHVQPVQERSFWLPPRSLEVPLWSFSPR</sequence>
<evidence type="ECO:0000313" key="1">
    <source>
        <dbReference type="EMBL" id="OHE97945.1"/>
    </source>
</evidence>